<dbReference type="Pfam" id="PF13847">
    <property type="entry name" value="Methyltransf_31"/>
    <property type="match status" value="1"/>
</dbReference>
<dbReference type="PANTHER" id="PTHR42912:SF80">
    <property type="entry name" value="METHYLTRANSFERASE DOMAIN-CONTAINING PROTEIN"/>
    <property type="match status" value="1"/>
</dbReference>
<dbReference type="PANTHER" id="PTHR42912">
    <property type="entry name" value="METHYLTRANSFERASE"/>
    <property type="match status" value="1"/>
</dbReference>
<dbReference type="SUPFAM" id="SSF53335">
    <property type="entry name" value="S-adenosyl-L-methionine-dependent methyltransferases"/>
    <property type="match status" value="1"/>
</dbReference>
<dbReference type="AlphaFoldDB" id="A0A382BBP4"/>
<organism evidence="2">
    <name type="scientific">marine metagenome</name>
    <dbReference type="NCBI Taxonomy" id="408172"/>
    <lineage>
        <taxon>unclassified sequences</taxon>
        <taxon>metagenomes</taxon>
        <taxon>ecological metagenomes</taxon>
    </lineage>
</organism>
<name>A0A382BBP4_9ZZZZ</name>
<evidence type="ECO:0000313" key="2">
    <source>
        <dbReference type="EMBL" id="SVB11064.1"/>
    </source>
</evidence>
<sequence length="177" mass="20089">MELAKIHNNQSVLEVAVGTGLMFSDIVQRNSKGENIGIDISQGMLSKAKRRLSKQQNENYSLSIGSAFNLKVKDASIDMLVNNYMFDLIPFNQMDSVIDEFNRVLKQNGKLLLINMTKSERFGASLYENLYSLSPRLMGGCRGVQLTDLLTQHGFRIEVREYIQQMLFPSEVILAYK</sequence>
<dbReference type="EMBL" id="UINC01029026">
    <property type="protein sequence ID" value="SVB11064.1"/>
    <property type="molecule type" value="Genomic_DNA"/>
</dbReference>
<dbReference type="CDD" id="cd02440">
    <property type="entry name" value="AdoMet_MTases"/>
    <property type="match status" value="1"/>
</dbReference>
<dbReference type="GO" id="GO:0008168">
    <property type="term" value="F:methyltransferase activity"/>
    <property type="evidence" value="ECO:0007669"/>
    <property type="project" value="TreeGrafter"/>
</dbReference>
<accession>A0A382BBP4</accession>
<dbReference type="Gene3D" id="3.40.50.150">
    <property type="entry name" value="Vaccinia Virus protein VP39"/>
    <property type="match status" value="1"/>
</dbReference>
<dbReference type="InterPro" id="IPR029063">
    <property type="entry name" value="SAM-dependent_MTases_sf"/>
</dbReference>
<feature type="domain" description="Methyltransferase" evidence="1">
    <location>
        <begin position="7"/>
        <end position="128"/>
    </location>
</feature>
<reference evidence="2" key="1">
    <citation type="submission" date="2018-05" db="EMBL/GenBank/DDBJ databases">
        <authorList>
            <person name="Lanie J.A."/>
            <person name="Ng W.-L."/>
            <person name="Kazmierczak K.M."/>
            <person name="Andrzejewski T.M."/>
            <person name="Davidsen T.M."/>
            <person name="Wayne K.J."/>
            <person name="Tettelin H."/>
            <person name="Glass J.I."/>
            <person name="Rusch D."/>
            <person name="Podicherti R."/>
            <person name="Tsui H.-C.T."/>
            <person name="Winkler M.E."/>
        </authorList>
    </citation>
    <scope>NUCLEOTIDE SEQUENCE</scope>
</reference>
<evidence type="ECO:0000259" key="1">
    <source>
        <dbReference type="Pfam" id="PF13847"/>
    </source>
</evidence>
<protein>
    <recommendedName>
        <fullName evidence="1">Methyltransferase domain-containing protein</fullName>
    </recommendedName>
</protein>
<proteinExistence type="predicted"/>
<dbReference type="InterPro" id="IPR025714">
    <property type="entry name" value="Methyltranfer_dom"/>
</dbReference>
<dbReference type="InterPro" id="IPR050508">
    <property type="entry name" value="Methyltransf_Superfamily"/>
</dbReference>
<gene>
    <name evidence="2" type="ORF">METZ01_LOCUS163918</name>
</gene>